<feature type="compositionally biased region" description="Basic and acidic residues" evidence="3">
    <location>
        <begin position="304"/>
        <end position="321"/>
    </location>
</feature>
<dbReference type="SMART" id="SM00028">
    <property type="entry name" value="TPR"/>
    <property type="match status" value="3"/>
</dbReference>
<protein>
    <submittedName>
        <fullName evidence="7">Subunit of SCF ubiquitin ligase complex, putative</fullName>
    </submittedName>
</protein>
<feature type="domain" description="CS" evidence="5">
    <location>
        <begin position="212"/>
        <end position="302"/>
    </location>
</feature>
<dbReference type="SUPFAM" id="SSF49764">
    <property type="entry name" value="HSP20-like chaperones"/>
    <property type="match status" value="1"/>
</dbReference>
<dbReference type="CGD" id="CAL0000163395">
    <property type="gene designation" value="Cd36_23400"/>
</dbReference>
<keyword evidence="2" id="KW-0802">TPR repeat</keyword>
<dbReference type="InterPro" id="IPR008978">
    <property type="entry name" value="HSP20-like_chaperone"/>
</dbReference>
<dbReference type="GO" id="GO:0016874">
    <property type="term" value="F:ligase activity"/>
    <property type="evidence" value="ECO:0007669"/>
    <property type="project" value="UniProtKB-KW"/>
</dbReference>
<feature type="region of interest" description="Disordered" evidence="3">
    <location>
        <begin position="151"/>
        <end position="196"/>
    </location>
</feature>
<keyword evidence="7" id="KW-0436">Ligase</keyword>
<dbReference type="Proteomes" id="UP000002605">
    <property type="component" value="Chromosome 2"/>
</dbReference>
<dbReference type="InterPro" id="IPR044563">
    <property type="entry name" value="Sgt1-like"/>
</dbReference>
<feature type="compositionally biased region" description="Basic and acidic residues" evidence="3">
    <location>
        <begin position="151"/>
        <end position="168"/>
    </location>
</feature>
<dbReference type="Pfam" id="PF13181">
    <property type="entry name" value="TPR_8"/>
    <property type="match status" value="2"/>
</dbReference>
<evidence type="ECO:0000256" key="3">
    <source>
        <dbReference type="SAM" id="MobiDB-lite"/>
    </source>
</evidence>
<feature type="compositionally biased region" description="Polar residues" evidence="3">
    <location>
        <begin position="184"/>
        <end position="196"/>
    </location>
</feature>
<dbReference type="eggNOG" id="KOG1309">
    <property type="taxonomic scope" value="Eukaryota"/>
</dbReference>
<feature type="domain" description="SGS" evidence="4">
    <location>
        <begin position="325"/>
        <end position="408"/>
    </location>
</feature>
<organism evidence="7 8">
    <name type="scientific">Candida dubliniensis (strain CD36 / ATCC MYA-646 / CBS 7987 / NCPF 3949 / NRRL Y-17841)</name>
    <name type="common">Yeast</name>
    <dbReference type="NCBI Taxonomy" id="573826"/>
    <lineage>
        <taxon>Eukaryota</taxon>
        <taxon>Fungi</taxon>
        <taxon>Dikarya</taxon>
        <taxon>Ascomycota</taxon>
        <taxon>Saccharomycotina</taxon>
        <taxon>Pichiomycetes</taxon>
        <taxon>Debaryomycetaceae</taxon>
        <taxon>Candida/Lodderomyces clade</taxon>
        <taxon>Candida</taxon>
    </lineage>
</organism>
<dbReference type="PROSITE" id="PS51048">
    <property type="entry name" value="SGS"/>
    <property type="match status" value="1"/>
</dbReference>
<dbReference type="SUPFAM" id="SSF48452">
    <property type="entry name" value="TPR-like"/>
    <property type="match status" value="1"/>
</dbReference>
<dbReference type="VEuPathDB" id="FungiDB:CD36_23400"/>
<proteinExistence type="inferred from homology"/>
<evidence type="ECO:0000313" key="8">
    <source>
        <dbReference type="Proteomes" id="UP000002605"/>
    </source>
</evidence>
<keyword evidence="8" id="KW-1185">Reference proteome</keyword>
<evidence type="ECO:0000256" key="2">
    <source>
        <dbReference type="PROSITE-ProRule" id="PRU00339"/>
    </source>
</evidence>
<dbReference type="RefSeq" id="XP_002418813.1">
    <property type="nucleotide sequence ID" value="XM_002418768.1"/>
</dbReference>
<reference evidence="7 8" key="1">
    <citation type="journal article" date="2009" name="Genome Res.">
        <title>Comparative genomics of the fungal pathogens Candida dubliniensis and Candida albicans.</title>
        <authorList>
            <person name="Jackson A.P."/>
            <person name="Gamble J.A."/>
            <person name="Yeomans T."/>
            <person name="Moran G.P."/>
            <person name="Saunders D."/>
            <person name="Harris D."/>
            <person name="Aslett M."/>
            <person name="Barrell J.F."/>
            <person name="Butler G."/>
            <person name="Citiulo F."/>
            <person name="Coleman D.C."/>
            <person name="de Groot P.W.J."/>
            <person name="Goodwin T.J."/>
            <person name="Quail M.A."/>
            <person name="McQuillan J."/>
            <person name="Munro C.A."/>
            <person name="Pain A."/>
            <person name="Poulter R.T."/>
            <person name="Rajandream M.A."/>
            <person name="Renauld H."/>
            <person name="Spiering M.J."/>
            <person name="Tivey A."/>
            <person name="Gow N.A.R."/>
            <person name="Barrell B."/>
            <person name="Sullivan D.J."/>
            <person name="Berriman M."/>
        </authorList>
    </citation>
    <scope>NUCLEOTIDE SEQUENCE [LARGE SCALE GENOMIC DNA]</scope>
    <source>
        <strain evidence="8">CD36 / ATCC MYA-646 / CBS 7987 / NCPF 3949 / NRRL Y-17841</strain>
    </source>
</reference>
<accession>B9WCJ6</accession>
<dbReference type="HOGENOM" id="CLU_039532_3_1_1"/>
<gene>
    <name evidence="6" type="ordered locus">Cd36_23400</name>
    <name evidence="7" type="ORF">CD36_23400</name>
</gene>
<dbReference type="Gene3D" id="1.25.40.10">
    <property type="entry name" value="Tetratricopeptide repeat domain"/>
    <property type="match status" value="1"/>
</dbReference>
<dbReference type="OrthoDB" id="1898560at2759"/>
<evidence type="ECO:0000313" key="6">
    <source>
        <dbReference type="CGD" id="CAL0000163395"/>
    </source>
</evidence>
<feature type="repeat" description="TPR" evidence="2">
    <location>
        <begin position="77"/>
        <end position="110"/>
    </location>
</feature>
<dbReference type="Gene3D" id="2.60.40.790">
    <property type="match status" value="1"/>
</dbReference>
<feature type="region of interest" description="Disordered" evidence="3">
    <location>
        <begin position="301"/>
        <end position="329"/>
    </location>
</feature>
<dbReference type="InterPro" id="IPR019734">
    <property type="entry name" value="TPR_rpt"/>
</dbReference>
<comment type="similarity">
    <text evidence="1">Belongs to the SGT1 family.</text>
</comment>
<dbReference type="Pfam" id="PF05002">
    <property type="entry name" value="SGS"/>
    <property type="match status" value="1"/>
</dbReference>
<dbReference type="Pfam" id="PF04969">
    <property type="entry name" value="CS"/>
    <property type="match status" value="1"/>
</dbReference>
<evidence type="ECO:0000313" key="7">
    <source>
        <dbReference type="EMBL" id="CAX44119.1"/>
    </source>
</evidence>
<evidence type="ECO:0000259" key="5">
    <source>
        <dbReference type="PROSITE" id="PS51203"/>
    </source>
</evidence>
<evidence type="ECO:0000256" key="1">
    <source>
        <dbReference type="ARBA" id="ARBA00008509"/>
    </source>
</evidence>
<sequence>MAIEQSITKGDAALKAKDYLGAISYYSQAIKENPEAFSPYLKRSTAYQKLKNNDKAKADICSAFSIASERGKRRDVGLCYFKLGLIYYQEKKIKLSLTQFEKAVEYDCKEPTLSMWKAKAEYDLKNHPEWNVEGDKDDEDIDLVLGLENEHTQSKGNAKKDESDEPKIVELNIDEESSKKTFKPESSSLSDSAAQTPKSTNVDVINKIAPLNVKIRDDWYQSNEEVIITIYAKKVNEEKLKVDIDTNSVSISFPSAASSEYNYNLDPLFAEIIPSESKYKVYSTKLEIALRKKEANKWPQLEKQAVEGRNDTQGEDKKDDPSGLVYPTSSKKKINWNNFKIDDDTEEGDPNDFFRKIFKDVDEDSRRAMMKSYVQSNGTVLTTSWDEAKDKEFEVSPPDGMETKKWDT</sequence>
<dbReference type="GeneID" id="8046351"/>
<dbReference type="EMBL" id="FM992689">
    <property type="protein sequence ID" value="CAX44119.1"/>
    <property type="molecule type" value="Genomic_DNA"/>
</dbReference>
<dbReference type="InterPro" id="IPR007699">
    <property type="entry name" value="SGS_dom"/>
</dbReference>
<dbReference type="CDD" id="cd06466">
    <property type="entry name" value="p23_CS_SGT1_like"/>
    <property type="match status" value="1"/>
</dbReference>
<dbReference type="InterPro" id="IPR007052">
    <property type="entry name" value="CS_dom"/>
</dbReference>
<dbReference type="PROSITE" id="PS51203">
    <property type="entry name" value="CS"/>
    <property type="match status" value="1"/>
</dbReference>
<evidence type="ECO:0000259" key="4">
    <source>
        <dbReference type="PROSITE" id="PS51048"/>
    </source>
</evidence>
<dbReference type="KEGG" id="cdu:CD36_23400"/>
<dbReference type="PROSITE" id="PS50005">
    <property type="entry name" value="TPR"/>
    <property type="match status" value="1"/>
</dbReference>
<dbReference type="GO" id="GO:0051087">
    <property type="term" value="F:protein-folding chaperone binding"/>
    <property type="evidence" value="ECO:0007669"/>
    <property type="project" value="InterPro"/>
</dbReference>
<dbReference type="PANTHER" id="PTHR45862">
    <property type="entry name" value="PROTEIN SGT1 HOMOLOG"/>
    <property type="match status" value="1"/>
</dbReference>
<dbReference type="InterPro" id="IPR011990">
    <property type="entry name" value="TPR-like_helical_dom_sf"/>
</dbReference>
<dbReference type="AlphaFoldDB" id="B9WCJ6"/>
<name>B9WCJ6_CANDC</name>